<sequence>MYTVLKDDIDQLPELLAGVWQMSIEYLEHLNSHQSTAPAPVVNWPALPDEGMGAHATQNVFDEIFLPHIVASSGPRYWGFVTGGTTPAAIAADWLVSVFDQNSQSVGGPGDCSALLELQTVKMVLDLLRLPHDFNGGFVTGATMSNFSGLAVARQWHGKQLGVDVAREGLRSNIKIYTAMAHSSSLKALAMLGIGSNNTIAIPCLPDREAMDIDALQQVLDENGEEPFILLASAGTVNSVDFDDIAKLALLKRKYNCWLHVDAAFGAFAACTTGHAQLVHGWEHADSITVDFHKWLNVPYDNAIILTRKEHAELQTQTFHNSSAPYLGILSENFSFLNFVPENSRRFRALTVWFTLMAYGKEGYRWLVENDIRLANLLAEGLVESGYFELVAPVRLNTVCFNIHPDHAGELNITGFLRELHKKGTVFMTPSTYLGRACIRAAFVNYRTSELDVEQVLNDMKEVAESFLKAKTKNIRN</sequence>
<dbReference type="PANTHER" id="PTHR11999:SF70">
    <property type="entry name" value="MIP05841P"/>
    <property type="match status" value="1"/>
</dbReference>
<dbReference type="SUPFAM" id="SSF53383">
    <property type="entry name" value="PLP-dependent transferases"/>
    <property type="match status" value="1"/>
</dbReference>
<comment type="similarity">
    <text evidence="2 7">Belongs to the group II decarboxylase family.</text>
</comment>
<organism evidence="8 9">
    <name type="scientific">Flavihumibacter solisilvae</name>
    <dbReference type="NCBI Taxonomy" id="1349421"/>
    <lineage>
        <taxon>Bacteria</taxon>
        <taxon>Pseudomonadati</taxon>
        <taxon>Bacteroidota</taxon>
        <taxon>Chitinophagia</taxon>
        <taxon>Chitinophagales</taxon>
        <taxon>Chitinophagaceae</taxon>
        <taxon>Flavihumibacter</taxon>
    </lineage>
</organism>
<reference evidence="8 9" key="1">
    <citation type="submission" date="2014-11" db="EMBL/GenBank/DDBJ databases">
        <title>Genome sequence of Flavihumibacter solisilvae 3-3.</title>
        <authorList>
            <person name="Zhou G."/>
            <person name="Li M."/>
            <person name="Wang G."/>
        </authorList>
    </citation>
    <scope>NUCLEOTIDE SEQUENCE [LARGE SCALE GENOMIC DNA]</scope>
    <source>
        <strain evidence="8 9">3-3</strain>
    </source>
</reference>
<protein>
    <submittedName>
        <fullName evidence="8">Amino acid decarboxylase</fullName>
    </submittedName>
</protein>
<dbReference type="GO" id="GO:0019752">
    <property type="term" value="P:carboxylic acid metabolic process"/>
    <property type="evidence" value="ECO:0007669"/>
    <property type="project" value="InterPro"/>
</dbReference>
<evidence type="ECO:0000256" key="7">
    <source>
        <dbReference type="RuleBase" id="RU000382"/>
    </source>
</evidence>
<dbReference type="GO" id="GO:0006520">
    <property type="term" value="P:amino acid metabolic process"/>
    <property type="evidence" value="ECO:0007669"/>
    <property type="project" value="InterPro"/>
</dbReference>
<dbReference type="InterPro" id="IPR010977">
    <property type="entry name" value="Aromatic_deC"/>
</dbReference>
<dbReference type="EMBL" id="JSVC01000019">
    <property type="protein sequence ID" value="KIC93420.1"/>
    <property type="molecule type" value="Genomic_DNA"/>
</dbReference>
<keyword evidence="5 7" id="KW-0456">Lyase</keyword>
<dbReference type="Gene3D" id="3.40.640.10">
    <property type="entry name" value="Type I PLP-dependent aspartate aminotransferase-like (Major domain)"/>
    <property type="match status" value="1"/>
</dbReference>
<dbReference type="InterPro" id="IPR015421">
    <property type="entry name" value="PyrdxlP-dep_Trfase_major"/>
</dbReference>
<dbReference type="STRING" id="1349421.OI18_16725"/>
<evidence type="ECO:0000256" key="4">
    <source>
        <dbReference type="ARBA" id="ARBA00022898"/>
    </source>
</evidence>
<dbReference type="OrthoDB" id="9803665at2"/>
<comment type="caution">
    <text evidence="8">The sequence shown here is derived from an EMBL/GenBank/DDBJ whole genome shotgun (WGS) entry which is preliminary data.</text>
</comment>
<feature type="modified residue" description="N6-(pyridoxal phosphate)lysine" evidence="6">
    <location>
        <position position="294"/>
    </location>
</feature>
<evidence type="ECO:0000256" key="5">
    <source>
        <dbReference type="ARBA" id="ARBA00023239"/>
    </source>
</evidence>
<dbReference type="InterPro" id="IPR015424">
    <property type="entry name" value="PyrdxlP-dep_Trfase"/>
</dbReference>
<evidence type="ECO:0000313" key="8">
    <source>
        <dbReference type="EMBL" id="KIC93420.1"/>
    </source>
</evidence>
<keyword evidence="3" id="KW-0210">Decarboxylase</keyword>
<dbReference type="Pfam" id="PF00282">
    <property type="entry name" value="Pyridoxal_deC"/>
    <property type="match status" value="1"/>
</dbReference>
<dbReference type="InterPro" id="IPR002129">
    <property type="entry name" value="PyrdxlP-dep_de-COase"/>
</dbReference>
<keyword evidence="4 6" id="KW-0663">Pyridoxal phosphate</keyword>
<evidence type="ECO:0000256" key="6">
    <source>
        <dbReference type="PIRSR" id="PIRSR602129-50"/>
    </source>
</evidence>
<evidence type="ECO:0000313" key="9">
    <source>
        <dbReference type="Proteomes" id="UP000031408"/>
    </source>
</evidence>
<comment type="cofactor">
    <cofactor evidence="1 6 7">
        <name>pyridoxal 5'-phosphate</name>
        <dbReference type="ChEBI" id="CHEBI:597326"/>
    </cofactor>
</comment>
<evidence type="ECO:0000256" key="2">
    <source>
        <dbReference type="ARBA" id="ARBA00009533"/>
    </source>
</evidence>
<dbReference type="InterPro" id="IPR015422">
    <property type="entry name" value="PyrdxlP-dep_Trfase_small"/>
</dbReference>
<dbReference type="Gene3D" id="3.90.1150.10">
    <property type="entry name" value="Aspartate Aminotransferase, domain 1"/>
    <property type="match status" value="1"/>
</dbReference>
<keyword evidence="9" id="KW-1185">Reference proteome</keyword>
<dbReference type="GO" id="GO:0030170">
    <property type="term" value="F:pyridoxal phosphate binding"/>
    <property type="evidence" value="ECO:0007669"/>
    <property type="project" value="InterPro"/>
</dbReference>
<evidence type="ECO:0000256" key="1">
    <source>
        <dbReference type="ARBA" id="ARBA00001933"/>
    </source>
</evidence>
<proteinExistence type="inferred from homology"/>
<name>A0A0C1IGV1_9BACT</name>
<dbReference type="RefSeq" id="WP_039141876.1">
    <property type="nucleotide sequence ID" value="NZ_JSVC01000019.1"/>
</dbReference>
<dbReference type="GO" id="GO:0016831">
    <property type="term" value="F:carboxy-lyase activity"/>
    <property type="evidence" value="ECO:0007669"/>
    <property type="project" value="UniProtKB-KW"/>
</dbReference>
<gene>
    <name evidence="8" type="ORF">OI18_16725</name>
</gene>
<dbReference type="PRINTS" id="PR00800">
    <property type="entry name" value="YHDCRBOXLASE"/>
</dbReference>
<dbReference type="PANTHER" id="PTHR11999">
    <property type="entry name" value="GROUP II PYRIDOXAL-5-PHOSPHATE DECARBOXYLASE"/>
    <property type="match status" value="1"/>
</dbReference>
<dbReference type="Proteomes" id="UP000031408">
    <property type="component" value="Unassembled WGS sequence"/>
</dbReference>
<dbReference type="AlphaFoldDB" id="A0A0C1IGV1"/>
<accession>A0A0C1IGV1</accession>
<evidence type="ECO:0000256" key="3">
    <source>
        <dbReference type="ARBA" id="ARBA00022793"/>
    </source>
</evidence>